<keyword evidence="2" id="KW-0106">Calcium</keyword>
<dbReference type="AlphaFoldDB" id="A0A8S4NBS0"/>
<name>A0A8S4NBS0_OWEFU</name>
<dbReference type="EMBL" id="CAIIXF020000003">
    <property type="protein sequence ID" value="CAH1778577.1"/>
    <property type="molecule type" value="Genomic_DNA"/>
</dbReference>
<evidence type="ECO:0000259" key="3">
    <source>
        <dbReference type="PROSITE" id="PS50222"/>
    </source>
</evidence>
<feature type="domain" description="EF-hand" evidence="3">
    <location>
        <begin position="127"/>
        <end position="160"/>
    </location>
</feature>
<evidence type="ECO:0000313" key="5">
    <source>
        <dbReference type="Proteomes" id="UP000749559"/>
    </source>
</evidence>
<dbReference type="InterPro" id="IPR018247">
    <property type="entry name" value="EF_Hand_1_Ca_BS"/>
</dbReference>
<keyword evidence="5" id="KW-1185">Reference proteome</keyword>
<feature type="domain" description="EF-hand" evidence="3">
    <location>
        <begin position="72"/>
        <end position="107"/>
    </location>
</feature>
<gene>
    <name evidence="4" type="ORF">OFUS_LOCUS5479</name>
</gene>
<evidence type="ECO:0000313" key="4">
    <source>
        <dbReference type="EMBL" id="CAH1778577.1"/>
    </source>
</evidence>
<dbReference type="InterPro" id="IPR011992">
    <property type="entry name" value="EF-hand-dom_pair"/>
</dbReference>
<dbReference type="Gene3D" id="1.10.238.10">
    <property type="entry name" value="EF-hand"/>
    <property type="match status" value="2"/>
</dbReference>
<evidence type="ECO:0000256" key="2">
    <source>
        <dbReference type="ARBA" id="ARBA00022837"/>
    </source>
</evidence>
<dbReference type="Proteomes" id="UP000749559">
    <property type="component" value="Unassembled WGS sequence"/>
</dbReference>
<dbReference type="OrthoDB" id="26525at2759"/>
<dbReference type="SMART" id="SM00054">
    <property type="entry name" value="EFh"/>
    <property type="match status" value="3"/>
</dbReference>
<dbReference type="PANTHER" id="PTHR23050">
    <property type="entry name" value="CALCIUM BINDING PROTEIN"/>
    <property type="match status" value="1"/>
</dbReference>
<dbReference type="CDD" id="cd00051">
    <property type="entry name" value="EFh"/>
    <property type="match status" value="2"/>
</dbReference>
<accession>A0A8S4NBS0</accession>
<dbReference type="GO" id="GO:0005509">
    <property type="term" value="F:calcium ion binding"/>
    <property type="evidence" value="ECO:0007669"/>
    <property type="project" value="InterPro"/>
</dbReference>
<dbReference type="InterPro" id="IPR002048">
    <property type="entry name" value="EF_hand_dom"/>
</dbReference>
<dbReference type="InterPro" id="IPR050145">
    <property type="entry name" value="Centrin_CML-like"/>
</dbReference>
<evidence type="ECO:0000256" key="1">
    <source>
        <dbReference type="ARBA" id="ARBA00022737"/>
    </source>
</evidence>
<feature type="domain" description="EF-hand" evidence="3">
    <location>
        <begin position="161"/>
        <end position="194"/>
    </location>
</feature>
<dbReference type="FunFam" id="1.10.238.10:FF:000001">
    <property type="entry name" value="Calmodulin 1"/>
    <property type="match status" value="1"/>
</dbReference>
<dbReference type="PROSITE" id="PS00018">
    <property type="entry name" value="EF_HAND_1"/>
    <property type="match status" value="2"/>
</dbReference>
<dbReference type="Pfam" id="PF13499">
    <property type="entry name" value="EF-hand_7"/>
    <property type="match status" value="2"/>
</dbReference>
<feature type="domain" description="EF-hand" evidence="3">
    <location>
        <begin position="31"/>
        <end position="66"/>
    </location>
</feature>
<dbReference type="SUPFAM" id="SSF47473">
    <property type="entry name" value="EF-hand"/>
    <property type="match status" value="1"/>
</dbReference>
<protein>
    <recommendedName>
        <fullName evidence="3">EF-hand domain-containing protein</fullName>
    </recommendedName>
</protein>
<proteinExistence type="predicted"/>
<organism evidence="4 5">
    <name type="scientific">Owenia fusiformis</name>
    <name type="common">Polychaete worm</name>
    <dbReference type="NCBI Taxonomy" id="6347"/>
    <lineage>
        <taxon>Eukaryota</taxon>
        <taxon>Metazoa</taxon>
        <taxon>Spiralia</taxon>
        <taxon>Lophotrochozoa</taxon>
        <taxon>Annelida</taxon>
        <taxon>Polychaeta</taxon>
        <taxon>Sedentaria</taxon>
        <taxon>Canalipalpata</taxon>
        <taxon>Sabellida</taxon>
        <taxon>Oweniida</taxon>
        <taxon>Oweniidae</taxon>
        <taxon>Owenia</taxon>
    </lineage>
</organism>
<keyword evidence="1" id="KW-0677">Repeat</keyword>
<dbReference type="PROSITE" id="PS50222">
    <property type="entry name" value="EF_HAND_2"/>
    <property type="match status" value="4"/>
</dbReference>
<reference evidence="4" key="1">
    <citation type="submission" date="2022-03" db="EMBL/GenBank/DDBJ databases">
        <authorList>
            <person name="Martin C."/>
        </authorList>
    </citation>
    <scope>NUCLEOTIDE SEQUENCE</scope>
</reference>
<sequence>MHYRFLTNEELFMLYNFTKHNNLDMSQFSEEQLAHFKSVFRIFDLNDDGSISNEELAVVFLAGISQRLGYRLSSELLAKVVERMNMGKNGEITFDEFLQAIPGNATEFDASVHRKASVRNKFSEAEENKTYLRGIFNQYDADGNGFIDHNEATTILKSFGFEEKEIDKLIKDHDTNNDGKLDYEEFISFWGHTH</sequence>
<comment type="caution">
    <text evidence="4">The sequence shown here is derived from an EMBL/GenBank/DDBJ whole genome shotgun (WGS) entry which is preliminary data.</text>
</comment>